<keyword evidence="2" id="KW-1185">Reference proteome</keyword>
<accession>A0A2W1MVC6</accession>
<dbReference type="Proteomes" id="UP000249248">
    <property type="component" value="Unassembled WGS sequence"/>
</dbReference>
<evidence type="ECO:0000313" key="2">
    <source>
        <dbReference type="Proteomes" id="UP000249248"/>
    </source>
</evidence>
<proteinExistence type="predicted"/>
<name>A0A2W1MVC6_9FLAO</name>
<dbReference type="AlphaFoldDB" id="A0A2W1MVC6"/>
<reference evidence="1 2" key="1">
    <citation type="submission" date="2018-06" db="EMBL/GenBank/DDBJ databases">
        <title>The draft genome sequence of Crocinitomix sp. SM1701.</title>
        <authorList>
            <person name="Zhang X."/>
        </authorList>
    </citation>
    <scope>NUCLEOTIDE SEQUENCE [LARGE SCALE GENOMIC DNA]</scope>
    <source>
        <strain evidence="1 2">SM1701</strain>
    </source>
</reference>
<evidence type="ECO:0000313" key="1">
    <source>
        <dbReference type="EMBL" id="PZE15767.1"/>
    </source>
</evidence>
<sequence length="86" mass="9751">MVRKNTPNIGISSKSKEQNSIGMLCIAKENKTTDTLQQTYVYSIALSTEFLSDRSVMQTGMMFYLISANQNPIKDYTYTNRLITKA</sequence>
<dbReference type="RefSeq" id="WP_111064602.1">
    <property type="nucleotide sequence ID" value="NZ_JBHUCU010000001.1"/>
</dbReference>
<protein>
    <submittedName>
        <fullName evidence="1">Uncharacterized protein</fullName>
    </submittedName>
</protein>
<organism evidence="1 2">
    <name type="scientific">Putridiphycobacter roseus</name>
    <dbReference type="NCBI Taxonomy" id="2219161"/>
    <lineage>
        <taxon>Bacteria</taxon>
        <taxon>Pseudomonadati</taxon>
        <taxon>Bacteroidota</taxon>
        <taxon>Flavobacteriia</taxon>
        <taxon>Flavobacteriales</taxon>
        <taxon>Crocinitomicaceae</taxon>
        <taxon>Putridiphycobacter</taxon>
    </lineage>
</organism>
<dbReference type="EMBL" id="QKSB01000017">
    <property type="protein sequence ID" value="PZE15767.1"/>
    <property type="molecule type" value="Genomic_DNA"/>
</dbReference>
<comment type="caution">
    <text evidence="1">The sequence shown here is derived from an EMBL/GenBank/DDBJ whole genome shotgun (WGS) entry which is preliminary data.</text>
</comment>
<gene>
    <name evidence="1" type="ORF">DNU06_16460</name>
</gene>